<dbReference type="InterPro" id="IPR012934">
    <property type="entry name" value="Znf_AD"/>
</dbReference>
<comment type="function">
    <text evidence="11">Krueppel is a gap class segmentation protein.</text>
</comment>
<dbReference type="Gene3D" id="3.40.1800.20">
    <property type="match status" value="1"/>
</dbReference>
<dbReference type="PROSITE" id="PS00028">
    <property type="entry name" value="ZINC_FINGER_C2H2_1"/>
    <property type="match status" value="12"/>
</dbReference>
<dbReference type="FunFam" id="3.30.160.60:FF:001573">
    <property type="entry name" value="Zinc finger protein 407"/>
    <property type="match status" value="1"/>
</dbReference>
<feature type="binding site" evidence="13">
    <location>
        <position position="57"/>
    </location>
    <ligand>
        <name>Zn(2+)</name>
        <dbReference type="ChEBI" id="CHEBI:29105"/>
    </ligand>
</feature>
<comment type="subcellular location">
    <subcellularLocation>
        <location evidence="1">Nucleus</location>
    </subcellularLocation>
</comment>
<evidence type="ECO:0000256" key="6">
    <source>
        <dbReference type="ARBA" id="ARBA00022771"/>
    </source>
</evidence>
<dbReference type="SUPFAM" id="SSF57667">
    <property type="entry name" value="beta-beta-alpha zinc fingers"/>
    <property type="match status" value="6"/>
</dbReference>
<dbReference type="GO" id="GO:0005634">
    <property type="term" value="C:nucleus"/>
    <property type="evidence" value="ECO:0007669"/>
    <property type="project" value="UniProtKB-SubCell"/>
</dbReference>
<evidence type="ECO:0000256" key="8">
    <source>
        <dbReference type="ARBA" id="ARBA00023125"/>
    </source>
</evidence>
<feature type="domain" description="C2H2-type" evidence="15">
    <location>
        <begin position="523"/>
        <end position="550"/>
    </location>
</feature>
<feature type="binding site" evidence="13">
    <location>
        <position position="60"/>
    </location>
    <ligand>
        <name>Zn(2+)</name>
        <dbReference type="ChEBI" id="CHEBI:29105"/>
    </ligand>
</feature>
<keyword evidence="3" id="KW-0217">Developmental protein</keyword>
<feature type="domain" description="C2H2-type" evidence="15">
    <location>
        <begin position="495"/>
        <end position="522"/>
    </location>
</feature>
<feature type="domain" description="C2H2-type" evidence="15">
    <location>
        <begin position="466"/>
        <end position="494"/>
    </location>
</feature>
<evidence type="ECO:0000256" key="2">
    <source>
        <dbReference type="ARBA" id="ARBA00006991"/>
    </source>
</evidence>
<dbReference type="Pfam" id="PF00096">
    <property type="entry name" value="zf-C2H2"/>
    <property type="match status" value="8"/>
</dbReference>
<gene>
    <name evidence="17" type="ORF">Pmani_016408</name>
</gene>
<proteinExistence type="inferred from homology"/>
<dbReference type="InterPro" id="IPR013087">
    <property type="entry name" value="Znf_C2H2_type"/>
</dbReference>
<dbReference type="GO" id="GO:0008270">
    <property type="term" value="F:zinc ion binding"/>
    <property type="evidence" value="ECO:0007669"/>
    <property type="project" value="UniProtKB-UniRule"/>
</dbReference>
<comment type="caution">
    <text evidence="17">The sequence shown here is derived from an EMBL/GenBank/DDBJ whole genome shotgun (WGS) entry which is preliminary data.</text>
</comment>
<evidence type="ECO:0000256" key="3">
    <source>
        <dbReference type="ARBA" id="ARBA00022492"/>
    </source>
</evidence>
<feature type="domain" description="C2H2-type" evidence="15">
    <location>
        <begin position="607"/>
        <end position="634"/>
    </location>
</feature>
<dbReference type="SUPFAM" id="SSF57716">
    <property type="entry name" value="Glucocorticoid receptor-like (DNA-binding domain)"/>
    <property type="match status" value="1"/>
</dbReference>
<feature type="domain" description="ZAD" evidence="16">
    <location>
        <begin position="9"/>
        <end position="84"/>
    </location>
</feature>
<dbReference type="Pfam" id="PF13912">
    <property type="entry name" value="zf-C2H2_6"/>
    <property type="match status" value="1"/>
</dbReference>
<dbReference type="PROSITE" id="PS50157">
    <property type="entry name" value="ZINC_FINGER_C2H2_2"/>
    <property type="match status" value="12"/>
</dbReference>
<dbReference type="GO" id="GO:0003700">
    <property type="term" value="F:DNA-binding transcription factor activity"/>
    <property type="evidence" value="ECO:0007669"/>
    <property type="project" value="TreeGrafter"/>
</dbReference>
<dbReference type="PANTHER" id="PTHR24404">
    <property type="entry name" value="ZINC FINGER PROTEIN"/>
    <property type="match status" value="1"/>
</dbReference>
<keyword evidence="4 13" id="KW-0479">Metal-binding</keyword>
<evidence type="ECO:0000259" key="16">
    <source>
        <dbReference type="PROSITE" id="PS51915"/>
    </source>
</evidence>
<keyword evidence="6 12" id="KW-0863">Zinc-finger</keyword>
<dbReference type="FunFam" id="3.30.160.60:FF:002343">
    <property type="entry name" value="Zinc finger protein 33A"/>
    <property type="match status" value="1"/>
</dbReference>
<evidence type="ECO:0000256" key="13">
    <source>
        <dbReference type="PROSITE-ProRule" id="PRU01263"/>
    </source>
</evidence>
<evidence type="ECO:0000256" key="10">
    <source>
        <dbReference type="ARBA" id="ARBA00023843"/>
    </source>
</evidence>
<protein>
    <recommendedName>
        <fullName evidence="10">Protein krueppel</fullName>
    </recommendedName>
</protein>
<evidence type="ECO:0000256" key="9">
    <source>
        <dbReference type="ARBA" id="ARBA00023242"/>
    </source>
</evidence>
<comment type="similarity">
    <text evidence="2">Belongs to the krueppel C2H2-type zinc-finger protein family.</text>
</comment>
<dbReference type="GO" id="GO:0006357">
    <property type="term" value="P:regulation of transcription by RNA polymerase II"/>
    <property type="evidence" value="ECO:0007669"/>
    <property type="project" value="TreeGrafter"/>
</dbReference>
<dbReference type="PROSITE" id="PS51915">
    <property type="entry name" value="ZAD"/>
    <property type="match status" value="1"/>
</dbReference>
<feature type="domain" description="C2H2-type" evidence="15">
    <location>
        <begin position="663"/>
        <end position="690"/>
    </location>
</feature>
<dbReference type="FunFam" id="3.30.160.60:FF:001954">
    <property type="entry name" value="Zinc finger protein 787"/>
    <property type="match status" value="1"/>
</dbReference>
<dbReference type="Pfam" id="PF07776">
    <property type="entry name" value="zf-AD"/>
    <property type="match status" value="1"/>
</dbReference>
<feature type="compositionally biased region" description="Low complexity" evidence="14">
    <location>
        <begin position="911"/>
        <end position="925"/>
    </location>
</feature>
<organism evidence="17 18">
    <name type="scientific">Petrolisthes manimaculis</name>
    <dbReference type="NCBI Taxonomy" id="1843537"/>
    <lineage>
        <taxon>Eukaryota</taxon>
        <taxon>Metazoa</taxon>
        <taxon>Ecdysozoa</taxon>
        <taxon>Arthropoda</taxon>
        <taxon>Crustacea</taxon>
        <taxon>Multicrustacea</taxon>
        <taxon>Malacostraca</taxon>
        <taxon>Eumalacostraca</taxon>
        <taxon>Eucarida</taxon>
        <taxon>Decapoda</taxon>
        <taxon>Pleocyemata</taxon>
        <taxon>Anomura</taxon>
        <taxon>Galatheoidea</taxon>
        <taxon>Porcellanidae</taxon>
        <taxon>Petrolisthes</taxon>
    </lineage>
</organism>
<dbReference type="FunFam" id="3.30.160.60:FF:000145">
    <property type="entry name" value="Zinc finger protein 574"/>
    <property type="match status" value="1"/>
</dbReference>
<reference evidence="17" key="1">
    <citation type="submission" date="2023-11" db="EMBL/GenBank/DDBJ databases">
        <title>Genome assemblies of two species of porcelain crab, Petrolisthes cinctipes and Petrolisthes manimaculis (Anomura: Porcellanidae).</title>
        <authorList>
            <person name="Angst P."/>
        </authorList>
    </citation>
    <scope>NUCLEOTIDE SEQUENCE</scope>
    <source>
        <strain evidence="17">PB745_02</strain>
        <tissue evidence="17">Gill</tissue>
    </source>
</reference>
<feature type="binding site" evidence="13">
    <location>
        <position position="11"/>
    </location>
    <ligand>
        <name>Zn(2+)</name>
        <dbReference type="ChEBI" id="CHEBI:29105"/>
    </ligand>
</feature>
<keyword evidence="7 13" id="KW-0862">Zinc</keyword>
<feature type="domain" description="C2H2-type" evidence="15">
    <location>
        <begin position="551"/>
        <end position="578"/>
    </location>
</feature>
<dbReference type="AlphaFoldDB" id="A0AAE1PRP0"/>
<dbReference type="InterPro" id="IPR036236">
    <property type="entry name" value="Znf_C2H2_sf"/>
</dbReference>
<feature type="compositionally biased region" description="Polar residues" evidence="14">
    <location>
        <begin position="926"/>
        <end position="935"/>
    </location>
</feature>
<keyword evidence="3" id="KW-0302">Gap protein</keyword>
<dbReference type="SMART" id="SM00355">
    <property type="entry name" value="ZnF_C2H2"/>
    <property type="match status" value="13"/>
</dbReference>
<feature type="domain" description="C2H2-type" evidence="15">
    <location>
        <begin position="435"/>
        <end position="462"/>
    </location>
</feature>
<feature type="domain" description="C2H2-type" evidence="15">
    <location>
        <begin position="364"/>
        <end position="390"/>
    </location>
</feature>
<feature type="domain" description="C2H2-type" evidence="15">
    <location>
        <begin position="691"/>
        <end position="718"/>
    </location>
</feature>
<dbReference type="Gene3D" id="3.30.160.60">
    <property type="entry name" value="Classic Zinc Finger"/>
    <property type="match status" value="11"/>
</dbReference>
<accession>A0AAE1PRP0</accession>
<evidence type="ECO:0000256" key="12">
    <source>
        <dbReference type="PROSITE-ProRule" id="PRU00042"/>
    </source>
</evidence>
<name>A0AAE1PRP0_9EUCA</name>
<evidence type="ECO:0000313" key="17">
    <source>
        <dbReference type="EMBL" id="KAK4312115.1"/>
    </source>
</evidence>
<evidence type="ECO:0000256" key="1">
    <source>
        <dbReference type="ARBA" id="ARBA00004123"/>
    </source>
</evidence>
<feature type="domain" description="C2H2-type" evidence="15">
    <location>
        <begin position="635"/>
        <end position="662"/>
    </location>
</feature>
<evidence type="ECO:0000256" key="5">
    <source>
        <dbReference type="ARBA" id="ARBA00022737"/>
    </source>
</evidence>
<evidence type="ECO:0000256" key="7">
    <source>
        <dbReference type="ARBA" id="ARBA00022833"/>
    </source>
</evidence>
<keyword evidence="18" id="KW-1185">Reference proteome</keyword>
<feature type="binding site" evidence="13">
    <location>
        <position position="14"/>
    </location>
    <ligand>
        <name>Zn(2+)</name>
        <dbReference type="ChEBI" id="CHEBI:29105"/>
    </ligand>
</feature>
<keyword evidence="5" id="KW-0677">Repeat</keyword>
<evidence type="ECO:0000256" key="4">
    <source>
        <dbReference type="ARBA" id="ARBA00022723"/>
    </source>
</evidence>
<evidence type="ECO:0000259" key="15">
    <source>
        <dbReference type="PROSITE" id="PS50157"/>
    </source>
</evidence>
<dbReference type="FunFam" id="3.30.160.60:FF:000100">
    <property type="entry name" value="Zinc finger 45-like"/>
    <property type="match status" value="2"/>
</dbReference>
<dbReference type="FunFam" id="3.30.160.60:FF:000029">
    <property type="entry name" value="GLI family zinc finger 4"/>
    <property type="match status" value="1"/>
</dbReference>
<feature type="region of interest" description="Disordered" evidence="14">
    <location>
        <begin position="908"/>
        <end position="935"/>
    </location>
</feature>
<keyword evidence="9" id="KW-0539">Nucleus</keyword>
<evidence type="ECO:0000256" key="11">
    <source>
        <dbReference type="ARBA" id="ARBA00053345"/>
    </source>
</evidence>
<dbReference type="Proteomes" id="UP001292094">
    <property type="component" value="Unassembled WGS sequence"/>
</dbReference>
<dbReference type="InterPro" id="IPR050589">
    <property type="entry name" value="Ikaros_C2H2-ZF"/>
</dbReference>
<feature type="domain" description="C2H2-type" evidence="15">
    <location>
        <begin position="579"/>
        <end position="606"/>
    </location>
</feature>
<feature type="region of interest" description="Disordered" evidence="14">
    <location>
        <begin position="135"/>
        <end position="186"/>
    </location>
</feature>
<evidence type="ECO:0000313" key="18">
    <source>
        <dbReference type="Proteomes" id="UP001292094"/>
    </source>
</evidence>
<dbReference type="EMBL" id="JAWZYT010001440">
    <property type="protein sequence ID" value="KAK4312115.1"/>
    <property type="molecule type" value="Genomic_DNA"/>
</dbReference>
<dbReference type="PANTHER" id="PTHR24404:SF114">
    <property type="entry name" value="KLUMPFUSS, ISOFORM B-RELATED"/>
    <property type="match status" value="1"/>
</dbReference>
<feature type="compositionally biased region" description="Basic and acidic residues" evidence="14">
    <location>
        <begin position="148"/>
        <end position="175"/>
    </location>
</feature>
<evidence type="ECO:0000256" key="14">
    <source>
        <dbReference type="SAM" id="MobiDB-lite"/>
    </source>
</evidence>
<keyword evidence="8" id="KW-0238">DNA-binding</keyword>
<sequence>MGTFLVDSSYCRLCATESEGGFTIFDDSEEKASLAILINKYLPIKVVDDGQLPVRICERCHVGVAATVDLIDRMVEGQIRLRTLLQPERTPTLGQGSVLINIQGDSADIPMDDLAKGTEVSKVFAENHSMSVAVGGQPVVKKKRGRPRRGERPPKPIVKEEVPVGENEDSKDGPRRSSRKASLPSRYRDSIAGRDFEKLLSESGVVKEEMDDEEVIDDLGDLDYKHSYNIAKEENLSLDPNSYKEDGASIVIAPEAPEAPSDLPVSVNIEVNFQEDGNITLRGMEDLEDVKQKNPSTPISSIQITTVGEPVNMPPKTSFSEPTLFRKKRGAKKKARWLCDLCGKGFLHKGRYLLHNRLHKQVILQCDTCKDRFSTREDINIHQQNTQHTGLGIIEIEKAGEQVEFKCPHCPTRTFVTPDGYNNHVSSMHEGAKPYACATCGKRFAYQHSLRNHYALHEPPKEEREYPCPMCGKVFTHPSSLIYHRDSTHNNGRVFVCNICNSAFKHKQLLQRHYSVHSEERPYVCEVCSTAFKTRGNLYNHMNTHTGLKKFTCEMCGKQFNHLTSLTLHVRSHTGEKPYKCEYCGKRFTQNGNLQEHIRIHTGEKPFCCDTCGKKFTTSSQFKLHMRRHTGERPFTCSYCSKPFLNREAWRTHERKHSGEKPYVCEVCTKSFSEQYTLKKHLRMHTGEKPYVCNVCGKAFSDTSNLHKHRRCHRDDETWLIPDSAALESSDHRIIYILSDKDDPDAATLTALQAVETGISEPPALETMNEGAAQMIQLNPDNQTLQGFTLASYNQTPAASTANAAATAAATVMLQESGGQDSDRQIQIFTNEDGHSVIPVINSSGETIGEVEGHFLTGPENASGVHSLAGTSGSTLEITLKDGQPLSLVIPEGEDPTMYVQRTLESAVLSQQQQNQNTDNTSITQPRQHTSNSQS</sequence>
<dbReference type="GO" id="GO:0000978">
    <property type="term" value="F:RNA polymerase II cis-regulatory region sequence-specific DNA binding"/>
    <property type="evidence" value="ECO:0007669"/>
    <property type="project" value="TreeGrafter"/>
</dbReference>
<feature type="domain" description="C2H2-type" evidence="15">
    <location>
        <begin position="337"/>
        <end position="359"/>
    </location>
</feature>
<dbReference type="GO" id="GO:0035282">
    <property type="term" value="P:segmentation"/>
    <property type="evidence" value="ECO:0007669"/>
    <property type="project" value="UniProtKB-KW"/>
</dbReference>